<evidence type="ECO:0000256" key="1">
    <source>
        <dbReference type="SAM" id="Phobius"/>
    </source>
</evidence>
<sequence length="58" mass="6765">MFNRDIHRILCTTSLIEFYVVFVRCIHEALSPIYVAFVLVSFHSNLCCFLCLFLFGSD</sequence>
<keyword evidence="1" id="KW-0472">Membrane</keyword>
<name>A0A2P2LU36_RHIMU</name>
<protein>
    <submittedName>
        <fullName evidence="2">Vacuolar protein sorting-associated protein 32 homolog 2-like</fullName>
    </submittedName>
</protein>
<evidence type="ECO:0000313" key="2">
    <source>
        <dbReference type="EMBL" id="MBX21482.1"/>
    </source>
</evidence>
<accession>A0A2P2LU36</accession>
<dbReference type="EMBL" id="GGEC01040998">
    <property type="protein sequence ID" value="MBX21482.1"/>
    <property type="molecule type" value="Transcribed_RNA"/>
</dbReference>
<organism evidence="2">
    <name type="scientific">Rhizophora mucronata</name>
    <name type="common">Asiatic mangrove</name>
    <dbReference type="NCBI Taxonomy" id="61149"/>
    <lineage>
        <taxon>Eukaryota</taxon>
        <taxon>Viridiplantae</taxon>
        <taxon>Streptophyta</taxon>
        <taxon>Embryophyta</taxon>
        <taxon>Tracheophyta</taxon>
        <taxon>Spermatophyta</taxon>
        <taxon>Magnoliopsida</taxon>
        <taxon>eudicotyledons</taxon>
        <taxon>Gunneridae</taxon>
        <taxon>Pentapetalae</taxon>
        <taxon>rosids</taxon>
        <taxon>fabids</taxon>
        <taxon>Malpighiales</taxon>
        <taxon>Rhizophoraceae</taxon>
        <taxon>Rhizophora</taxon>
    </lineage>
</organism>
<keyword evidence="1" id="KW-0812">Transmembrane</keyword>
<keyword evidence="1" id="KW-1133">Transmembrane helix</keyword>
<dbReference type="AlphaFoldDB" id="A0A2P2LU36"/>
<proteinExistence type="predicted"/>
<reference evidence="2" key="1">
    <citation type="submission" date="2018-02" db="EMBL/GenBank/DDBJ databases">
        <title>Rhizophora mucronata_Transcriptome.</title>
        <authorList>
            <person name="Meera S.P."/>
            <person name="Sreeshan A."/>
            <person name="Augustine A."/>
        </authorList>
    </citation>
    <scope>NUCLEOTIDE SEQUENCE</scope>
    <source>
        <tissue evidence="2">Leaf</tissue>
    </source>
</reference>
<feature type="transmembrane region" description="Helical" evidence="1">
    <location>
        <begin position="33"/>
        <end position="55"/>
    </location>
</feature>